<dbReference type="Proteomes" id="UP000018731">
    <property type="component" value="Unassembled WGS sequence"/>
</dbReference>
<dbReference type="RefSeq" id="WP_023927412.1">
    <property type="nucleotide sequence ID" value="NZ_KI669454.1"/>
</dbReference>
<dbReference type="GO" id="GO:0032259">
    <property type="term" value="P:methylation"/>
    <property type="evidence" value="ECO:0007669"/>
    <property type="project" value="UniProtKB-KW"/>
</dbReference>
<dbReference type="Pfam" id="PF12950">
    <property type="entry name" value="TaqI_C"/>
    <property type="match status" value="1"/>
</dbReference>
<dbReference type="GO" id="GO:0003677">
    <property type="term" value="F:DNA binding"/>
    <property type="evidence" value="ECO:0007669"/>
    <property type="project" value="InterPro"/>
</dbReference>
<dbReference type="CDD" id="cd02440">
    <property type="entry name" value="AdoMet_MTases"/>
    <property type="match status" value="1"/>
</dbReference>
<dbReference type="Pfam" id="PF02384">
    <property type="entry name" value="N6_Mtase"/>
    <property type="match status" value="1"/>
</dbReference>
<organism evidence="8 9">
    <name type="scientific">Helicobacter macacae MIT 99-5501</name>
    <dbReference type="NCBI Taxonomy" id="1357400"/>
    <lineage>
        <taxon>Bacteria</taxon>
        <taxon>Pseudomonadati</taxon>
        <taxon>Campylobacterota</taxon>
        <taxon>Epsilonproteobacteria</taxon>
        <taxon>Campylobacterales</taxon>
        <taxon>Helicobacteraceae</taxon>
        <taxon>Helicobacter</taxon>
    </lineage>
</organism>
<dbReference type="eggNOG" id="COG0286">
    <property type="taxonomic scope" value="Bacteria"/>
</dbReference>
<dbReference type="GO" id="GO:0008170">
    <property type="term" value="F:N-methyltransferase activity"/>
    <property type="evidence" value="ECO:0007669"/>
    <property type="project" value="InterPro"/>
</dbReference>
<comment type="caution">
    <text evidence="8">The sequence shown here is derived from an EMBL/GenBank/DDBJ whole genome shotgun (WGS) entry which is preliminary data.</text>
</comment>
<dbReference type="HOGENOM" id="CLU_029705_0_0_7"/>
<dbReference type="EMBL" id="AZJI01000004">
    <property type="protein sequence ID" value="ETD23941.1"/>
    <property type="molecule type" value="Genomic_DNA"/>
</dbReference>
<evidence type="ECO:0000313" key="9">
    <source>
        <dbReference type="Proteomes" id="UP000018731"/>
    </source>
</evidence>
<gene>
    <name evidence="8" type="ORF">HMPREF2086_00687</name>
</gene>
<dbReference type="PANTHER" id="PTHR33841">
    <property type="entry name" value="DNA METHYLTRANSFERASE YEEA-RELATED"/>
    <property type="match status" value="1"/>
</dbReference>
<dbReference type="PRINTS" id="PR00507">
    <property type="entry name" value="N12N6MTFRASE"/>
</dbReference>
<dbReference type="EC" id="2.1.1.72" evidence="2"/>
<dbReference type="InterPro" id="IPR050953">
    <property type="entry name" value="N4_N6_ade-DNA_methylase"/>
</dbReference>
<evidence type="ECO:0000313" key="8">
    <source>
        <dbReference type="EMBL" id="ETD23941.1"/>
    </source>
</evidence>
<name>V8CB60_9HELI</name>
<dbReference type="SUPFAM" id="SSF53335">
    <property type="entry name" value="S-adenosyl-L-methionine-dependent methyltransferases"/>
    <property type="match status" value="1"/>
</dbReference>
<dbReference type="REBASE" id="94862">
    <property type="entry name" value="M.Hma5501ORF687P"/>
</dbReference>
<evidence type="ECO:0000256" key="3">
    <source>
        <dbReference type="ARBA" id="ARBA00022603"/>
    </source>
</evidence>
<dbReference type="InterPro" id="IPR029063">
    <property type="entry name" value="SAM-dependent_MTases_sf"/>
</dbReference>
<dbReference type="AlphaFoldDB" id="V8CB60"/>
<proteinExistence type="inferred from homology"/>
<evidence type="ECO:0000256" key="4">
    <source>
        <dbReference type="ARBA" id="ARBA00022679"/>
    </source>
</evidence>
<keyword evidence="3" id="KW-0489">Methyltransferase</keyword>
<dbReference type="InterPro" id="IPR023135">
    <property type="entry name" value="N6_DNA_MeTrfase_TaqI_C"/>
</dbReference>
<sequence>MTLQLERLDSLISPATRQNWRKLGILQNQNLDLGLSNLANPKNPQNHTQITKPKLTTRANKKLSCKNIIPTEYFCNANNIALIERIVRLIVQKNYSTKNAIYSLALNLLKAKNLLHKAHIQAVLDTYKDFALDCVQDFQSGFACYDDLLDFSLPCDEADLLGLIYQCLLLEGEKNIAGAYYTPHAITREMTKGLDFGNGEIFLDPACGSGAFMLSLENAMPNQIFGIDNNPLAVFIAKINMLIKFSDMDFIPQIYCADFLDFEENLCGDKGVSECLSFDYICTNPPWGIYRAKNYRAKIYESKTYQKNQNGKKAQSKHTNPTQSIITSGERFSLFFVKSYAKLKPNGVMNFLLPNAMLNVKAHKDLREFILHNGALEQIKHYANIFSGVSTEFVSITHKKSIQSRADKATQSNPKSQKCKIIKNNDEFLTPISAFLQSQNHNFSVLSNKDLEIIKKIKSIGKYDLNQSIWALGIVTGDNKNALHKERIQGSEEIYTGKEIAPYRLKQARNFILYDRAKFQQVAKDEYYRAGEKLVYKFISSKLVFAYDESKALFLNSANILIPKIPNMSIKTVLGFLNSELFAYLHSVLFGEIKVLKGNLAQLPFPKITSKQDSEICALVSKIISGNSAIEAILQDKIYEIYQISSEEQIHIKKVLSGKAKR</sequence>
<evidence type="ECO:0000259" key="7">
    <source>
        <dbReference type="Pfam" id="PF12950"/>
    </source>
</evidence>
<keyword evidence="4" id="KW-0808">Transferase</keyword>
<protein>
    <recommendedName>
        <fullName evidence="2">site-specific DNA-methyltransferase (adenine-specific)</fullName>
        <ecNumber evidence="2">2.1.1.72</ecNumber>
    </recommendedName>
</protein>
<keyword evidence="9" id="KW-1185">Reference proteome</keyword>
<accession>V8CB60</accession>
<evidence type="ECO:0000256" key="2">
    <source>
        <dbReference type="ARBA" id="ARBA00011900"/>
    </source>
</evidence>
<comment type="similarity">
    <text evidence="1">Belongs to the N(4)/N(6)-methyltransferase family.</text>
</comment>
<dbReference type="Gene3D" id="3.40.50.150">
    <property type="entry name" value="Vaccinia Virus protein VP39"/>
    <property type="match status" value="1"/>
</dbReference>
<evidence type="ECO:0000256" key="5">
    <source>
        <dbReference type="ARBA" id="ARBA00047942"/>
    </source>
</evidence>
<dbReference type="Gene3D" id="3.90.220.10">
    <property type="entry name" value="Adenine-n6-DNA-methyltransferase Taqi, Chain A, domain 2"/>
    <property type="match status" value="1"/>
</dbReference>
<dbReference type="OrthoDB" id="9784823at2"/>
<dbReference type="STRING" id="1357400.HMPREF2086_00687"/>
<dbReference type="PANTHER" id="PTHR33841:SF1">
    <property type="entry name" value="DNA METHYLTRANSFERASE A"/>
    <property type="match status" value="1"/>
</dbReference>
<evidence type="ECO:0000259" key="6">
    <source>
        <dbReference type="Pfam" id="PF02384"/>
    </source>
</evidence>
<dbReference type="InterPro" id="IPR025931">
    <property type="entry name" value="TaqI_C"/>
</dbReference>
<dbReference type="GO" id="GO:0009007">
    <property type="term" value="F:site-specific DNA-methyltransferase (adenine-specific) activity"/>
    <property type="evidence" value="ECO:0007669"/>
    <property type="project" value="UniProtKB-EC"/>
</dbReference>
<feature type="domain" description="TaqI-like C-terminal specificity" evidence="7">
    <location>
        <begin position="493"/>
        <end position="604"/>
    </location>
</feature>
<comment type="catalytic activity">
    <reaction evidence="5">
        <text>a 2'-deoxyadenosine in DNA + S-adenosyl-L-methionine = an N(6)-methyl-2'-deoxyadenosine in DNA + S-adenosyl-L-homocysteine + H(+)</text>
        <dbReference type="Rhea" id="RHEA:15197"/>
        <dbReference type="Rhea" id="RHEA-COMP:12418"/>
        <dbReference type="Rhea" id="RHEA-COMP:12419"/>
        <dbReference type="ChEBI" id="CHEBI:15378"/>
        <dbReference type="ChEBI" id="CHEBI:57856"/>
        <dbReference type="ChEBI" id="CHEBI:59789"/>
        <dbReference type="ChEBI" id="CHEBI:90615"/>
        <dbReference type="ChEBI" id="CHEBI:90616"/>
        <dbReference type="EC" id="2.1.1.72"/>
    </reaction>
</comment>
<evidence type="ECO:0000256" key="1">
    <source>
        <dbReference type="ARBA" id="ARBA00006594"/>
    </source>
</evidence>
<reference evidence="8 9" key="1">
    <citation type="journal article" date="2014" name="Genome Announc.">
        <title>Draft genome sequences of six enterohepatic helicobacter species isolated from humans and one from rhesus macaques.</title>
        <authorList>
            <person name="Shen Z."/>
            <person name="Sheh A."/>
            <person name="Young S.K."/>
            <person name="Abouelliel A."/>
            <person name="Ward D.V."/>
            <person name="Earl A.M."/>
            <person name="Fox J.G."/>
        </authorList>
    </citation>
    <scope>NUCLEOTIDE SEQUENCE [LARGE SCALE GENOMIC DNA]</scope>
    <source>
        <strain evidence="8 9">MIT 99-5501</strain>
    </source>
</reference>
<dbReference type="PATRIC" id="fig|1357400.3.peg.950"/>
<dbReference type="InterPro" id="IPR003356">
    <property type="entry name" value="DNA_methylase_A-5"/>
</dbReference>
<feature type="domain" description="DNA methylase adenine-specific" evidence="6">
    <location>
        <begin position="158"/>
        <end position="400"/>
    </location>
</feature>